<comment type="caution">
    <text evidence="2">The sequence shown here is derived from an EMBL/GenBank/DDBJ whole genome shotgun (WGS) entry which is preliminary data.</text>
</comment>
<dbReference type="SUPFAM" id="SSF51735">
    <property type="entry name" value="NAD(P)-binding Rossmann-fold domains"/>
    <property type="match status" value="1"/>
</dbReference>
<evidence type="ECO:0000259" key="1">
    <source>
        <dbReference type="Pfam" id="PF13460"/>
    </source>
</evidence>
<gene>
    <name evidence="2" type="ORF">E6C64_07370</name>
</gene>
<dbReference type="InterPro" id="IPR051606">
    <property type="entry name" value="Polyketide_Oxido-like"/>
</dbReference>
<accession>A0A4S4FNP7</accession>
<dbReference type="Proteomes" id="UP000309133">
    <property type="component" value="Unassembled WGS sequence"/>
</dbReference>
<evidence type="ECO:0000313" key="2">
    <source>
        <dbReference type="EMBL" id="THG31858.1"/>
    </source>
</evidence>
<reference evidence="2 3" key="1">
    <citation type="submission" date="2019-04" db="EMBL/GenBank/DDBJ databases">
        <authorList>
            <person name="Jiang L."/>
        </authorList>
    </citation>
    <scope>NUCLEOTIDE SEQUENCE [LARGE SCALE GENOMIC DNA]</scope>
    <source>
        <strain evidence="2 3">YIM 131853</strain>
    </source>
</reference>
<proteinExistence type="predicted"/>
<organism evidence="2 3">
    <name type="scientific">Naasia lichenicola</name>
    <dbReference type="NCBI Taxonomy" id="2565933"/>
    <lineage>
        <taxon>Bacteria</taxon>
        <taxon>Bacillati</taxon>
        <taxon>Actinomycetota</taxon>
        <taxon>Actinomycetes</taxon>
        <taxon>Micrococcales</taxon>
        <taxon>Microbacteriaceae</taxon>
        <taxon>Naasia</taxon>
    </lineage>
</organism>
<keyword evidence="3" id="KW-1185">Reference proteome</keyword>
<dbReference type="InterPro" id="IPR016040">
    <property type="entry name" value="NAD(P)-bd_dom"/>
</dbReference>
<sequence length="214" mass="22370">MTQIVLLGGTGYTGANIAAEAVSRGHSVISWSRTLPESPIDGVSYETGSLLDPAVLRRAISGADVVIGTLSPRGELAGKQRMLYGSIAEQLAGTGTRWGVVGGFSSLRPAEGAARFADSGEVPAEYLQEAQELSGVADDLGSSPDDLDWFFLSPAAVYGSYVPGEKLGRYRVGGEVAIFDEKGESVISGADYATAVIDEIETPAHHRAQFGVAY</sequence>
<dbReference type="AlphaFoldDB" id="A0A4S4FNP7"/>
<protein>
    <submittedName>
        <fullName evidence="2">NAD-dependent epimerase</fullName>
    </submittedName>
</protein>
<dbReference type="RefSeq" id="WP_136426978.1">
    <property type="nucleotide sequence ID" value="NZ_SSSM01000003.1"/>
</dbReference>
<dbReference type="EMBL" id="SSSM01000003">
    <property type="protein sequence ID" value="THG31858.1"/>
    <property type="molecule type" value="Genomic_DNA"/>
</dbReference>
<evidence type="ECO:0000313" key="3">
    <source>
        <dbReference type="Proteomes" id="UP000309133"/>
    </source>
</evidence>
<dbReference type="PANTHER" id="PTHR43355">
    <property type="entry name" value="FLAVIN REDUCTASE (NADPH)"/>
    <property type="match status" value="1"/>
</dbReference>
<name>A0A4S4FNP7_9MICO</name>
<dbReference type="Pfam" id="PF13460">
    <property type="entry name" value="NAD_binding_10"/>
    <property type="match status" value="1"/>
</dbReference>
<dbReference type="InterPro" id="IPR036291">
    <property type="entry name" value="NAD(P)-bd_dom_sf"/>
</dbReference>
<dbReference type="OrthoDB" id="3191258at2"/>
<feature type="domain" description="NAD(P)-binding" evidence="1">
    <location>
        <begin position="8"/>
        <end position="202"/>
    </location>
</feature>
<dbReference type="Gene3D" id="3.40.50.720">
    <property type="entry name" value="NAD(P)-binding Rossmann-like Domain"/>
    <property type="match status" value="1"/>
</dbReference>
<dbReference type="PANTHER" id="PTHR43355:SF2">
    <property type="entry name" value="FLAVIN REDUCTASE (NADPH)"/>
    <property type="match status" value="1"/>
</dbReference>
<dbReference type="GO" id="GO:0016646">
    <property type="term" value="F:oxidoreductase activity, acting on the CH-NH group of donors, NAD or NADP as acceptor"/>
    <property type="evidence" value="ECO:0007669"/>
    <property type="project" value="TreeGrafter"/>
</dbReference>